<dbReference type="SUPFAM" id="SSF57756">
    <property type="entry name" value="Retrovirus zinc finger-like domains"/>
    <property type="match status" value="1"/>
</dbReference>
<dbReference type="AlphaFoldDB" id="A0AAD8SUY9"/>
<comment type="caution">
    <text evidence="1">The sequence shown here is derived from an EMBL/GenBank/DDBJ whole genome shotgun (WGS) entry which is preliminary data.</text>
</comment>
<name>A0AAD8SUY9_LOLMU</name>
<organism evidence="1 2">
    <name type="scientific">Lolium multiflorum</name>
    <name type="common">Italian ryegrass</name>
    <name type="synonym">Lolium perenne subsp. multiflorum</name>
    <dbReference type="NCBI Taxonomy" id="4521"/>
    <lineage>
        <taxon>Eukaryota</taxon>
        <taxon>Viridiplantae</taxon>
        <taxon>Streptophyta</taxon>
        <taxon>Embryophyta</taxon>
        <taxon>Tracheophyta</taxon>
        <taxon>Spermatophyta</taxon>
        <taxon>Magnoliopsida</taxon>
        <taxon>Liliopsida</taxon>
        <taxon>Poales</taxon>
        <taxon>Poaceae</taxon>
        <taxon>BOP clade</taxon>
        <taxon>Pooideae</taxon>
        <taxon>Poodae</taxon>
        <taxon>Poeae</taxon>
        <taxon>Poeae Chloroplast Group 2 (Poeae type)</taxon>
        <taxon>Loliodinae</taxon>
        <taxon>Loliinae</taxon>
        <taxon>Lolium</taxon>
    </lineage>
</organism>
<sequence length="225" mass="24633">MRGSKRQGRLAGRASSTDFSTCFVSTPGPTKDVVEPDKMTSAELHAHCTQLLVGRAQDVDSRLGDVDSKLTDAMEKIEGLEEAFNIKLDAKFQEVLARSYIVMVSATISATISWGYTSTYYLQVHRACITSTIGCYSTTTWSSSSSSSMASMGKTRDIQCRKCLGFGHIERECRTKRVMLVREDGEYDSASDFDEDTLALIAARDGANSDFERERGGNGSSLLIS</sequence>
<dbReference type="EMBL" id="JAUUTY010000003">
    <property type="protein sequence ID" value="KAK1664846.1"/>
    <property type="molecule type" value="Genomic_DNA"/>
</dbReference>
<accession>A0AAD8SUY9</accession>
<reference evidence="1" key="1">
    <citation type="submission" date="2023-07" db="EMBL/GenBank/DDBJ databases">
        <title>A chromosome-level genome assembly of Lolium multiflorum.</title>
        <authorList>
            <person name="Chen Y."/>
            <person name="Copetti D."/>
            <person name="Kolliker R."/>
            <person name="Studer B."/>
        </authorList>
    </citation>
    <scope>NUCLEOTIDE SEQUENCE</scope>
    <source>
        <strain evidence="1">02402/16</strain>
        <tissue evidence="1">Leaf</tissue>
    </source>
</reference>
<dbReference type="GO" id="GO:0008270">
    <property type="term" value="F:zinc ion binding"/>
    <property type="evidence" value="ECO:0007669"/>
    <property type="project" value="InterPro"/>
</dbReference>
<dbReference type="GO" id="GO:0003676">
    <property type="term" value="F:nucleic acid binding"/>
    <property type="evidence" value="ECO:0007669"/>
    <property type="project" value="InterPro"/>
</dbReference>
<evidence type="ECO:0000313" key="1">
    <source>
        <dbReference type="EMBL" id="KAK1664846.1"/>
    </source>
</evidence>
<proteinExistence type="predicted"/>
<keyword evidence="2" id="KW-1185">Reference proteome</keyword>
<evidence type="ECO:0008006" key="3">
    <source>
        <dbReference type="Google" id="ProtNLM"/>
    </source>
</evidence>
<gene>
    <name evidence="1" type="ORF">QYE76_053005</name>
</gene>
<protein>
    <recommendedName>
        <fullName evidence="3">CCHC-type domain-containing protein</fullName>
    </recommendedName>
</protein>
<evidence type="ECO:0000313" key="2">
    <source>
        <dbReference type="Proteomes" id="UP001231189"/>
    </source>
</evidence>
<dbReference type="Proteomes" id="UP001231189">
    <property type="component" value="Unassembled WGS sequence"/>
</dbReference>
<dbReference type="InterPro" id="IPR036875">
    <property type="entry name" value="Znf_CCHC_sf"/>
</dbReference>